<dbReference type="EMBL" id="FNUT01000001">
    <property type="protein sequence ID" value="SEF43122.1"/>
    <property type="molecule type" value="Genomic_DNA"/>
</dbReference>
<dbReference type="InterPro" id="IPR051045">
    <property type="entry name" value="TonB-dependent_transducer"/>
</dbReference>
<evidence type="ECO:0000313" key="4">
    <source>
        <dbReference type="Proteomes" id="UP000236731"/>
    </source>
</evidence>
<organism evidence="3 4">
    <name type="scientific">Sphingobacterium lactis</name>
    <dbReference type="NCBI Taxonomy" id="797291"/>
    <lineage>
        <taxon>Bacteria</taxon>
        <taxon>Pseudomonadati</taxon>
        <taxon>Bacteroidota</taxon>
        <taxon>Sphingobacteriia</taxon>
        <taxon>Sphingobacteriales</taxon>
        <taxon>Sphingobacteriaceae</taxon>
        <taxon>Sphingobacterium</taxon>
    </lineage>
</organism>
<evidence type="ECO:0000256" key="1">
    <source>
        <dbReference type="SAM" id="SignalP"/>
    </source>
</evidence>
<dbReference type="GO" id="GO:0098797">
    <property type="term" value="C:plasma membrane protein complex"/>
    <property type="evidence" value="ECO:0007669"/>
    <property type="project" value="TreeGrafter"/>
</dbReference>
<gene>
    <name evidence="3" type="ORF">SAMN05421877_101102</name>
</gene>
<dbReference type="Proteomes" id="UP000236731">
    <property type="component" value="Unassembled WGS sequence"/>
</dbReference>
<accession>A0A1H5RXQ5</accession>
<feature type="signal peptide" evidence="1">
    <location>
        <begin position="1"/>
        <end position="19"/>
    </location>
</feature>
<dbReference type="OrthoDB" id="9814002at2"/>
<reference evidence="4" key="1">
    <citation type="submission" date="2016-10" db="EMBL/GenBank/DDBJ databases">
        <authorList>
            <person name="Varghese N."/>
            <person name="Submissions S."/>
        </authorList>
    </citation>
    <scope>NUCLEOTIDE SEQUENCE [LARGE SCALE GENOMIC DNA]</scope>
    <source>
        <strain evidence="4">DSM 22361</strain>
    </source>
</reference>
<keyword evidence="1" id="KW-0732">Signal</keyword>
<dbReference type="Gene3D" id="3.30.1150.10">
    <property type="match status" value="1"/>
</dbReference>
<evidence type="ECO:0000259" key="2">
    <source>
        <dbReference type="Pfam" id="PF03544"/>
    </source>
</evidence>
<feature type="chain" id="PRO_5009283448" evidence="1">
    <location>
        <begin position="20"/>
        <end position="140"/>
    </location>
</feature>
<dbReference type="PANTHER" id="PTHR33446:SF2">
    <property type="entry name" value="PROTEIN TONB"/>
    <property type="match status" value="1"/>
</dbReference>
<dbReference type="SUPFAM" id="SSF74653">
    <property type="entry name" value="TolA/TonB C-terminal domain"/>
    <property type="match status" value="1"/>
</dbReference>
<sequence>MRFIYIILFVFILSSNTTAQEKQVLDTTLVRNVDVMPAFPGGFSAWQSFLSHNIDLSEAAMAMDSTEYAQYGSRQNAILEFTVCQDGEVCDIIVVNSGKISPLFEEEALRVMKKSPKWQPGIKDNTAVRTRFRQTLTAVL</sequence>
<dbReference type="GO" id="GO:0031992">
    <property type="term" value="F:energy transducer activity"/>
    <property type="evidence" value="ECO:0007669"/>
    <property type="project" value="TreeGrafter"/>
</dbReference>
<protein>
    <submittedName>
        <fullName evidence="3">Protein TonB</fullName>
    </submittedName>
</protein>
<dbReference type="InterPro" id="IPR037682">
    <property type="entry name" value="TonB_C"/>
</dbReference>
<dbReference type="RefSeq" id="WP_103904778.1">
    <property type="nucleotide sequence ID" value="NZ_CP049246.1"/>
</dbReference>
<dbReference type="Pfam" id="PF03544">
    <property type="entry name" value="TonB_C"/>
    <property type="match status" value="1"/>
</dbReference>
<name>A0A1H5RXQ5_9SPHI</name>
<keyword evidence="4" id="KW-1185">Reference proteome</keyword>
<dbReference type="GO" id="GO:0055085">
    <property type="term" value="P:transmembrane transport"/>
    <property type="evidence" value="ECO:0007669"/>
    <property type="project" value="InterPro"/>
</dbReference>
<evidence type="ECO:0000313" key="3">
    <source>
        <dbReference type="EMBL" id="SEF43122.1"/>
    </source>
</evidence>
<dbReference type="AlphaFoldDB" id="A0A1H5RXQ5"/>
<feature type="domain" description="TonB C-terminal" evidence="2">
    <location>
        <begin position="77"/>
        <end position="133"/>
    </location>
</feature>
<dbReference type="PANTHER" id="PTHR33446">
    <property type="entry name" value="PROTEIN TONB-RELATED"/>
    <property type="match status" value="1"/>
</dbReference>
<proteinExistence type="predicted"/>